<dbReference type="PhylomeDB" id="B3RR27"/>
<evidence type="ECO:0000256" key="6">
    <source>
        <dbReference type="ARBA" id="ARBA00022490"/>
    </source>
</evidence>
<dbReference type="PANTHER" id="PTHR12806:SF0">
    <property type="entry name" value="VACUOLAR-SORTING PROTEIN SNF8"/>
    <property type="match status" value="1"/>
</dbReference>
<dbReference type="PANTHER" id="PTHR12806">
    <property type="entry name" value="EAP30 SUBUNIT OF ELL COMPLEX"/>
    <property type="match status" value="1"/>
</dbReference>
<comment type="subunit">
    <text evidence="10">Component of the endosomal sorting complex required for transport II (ESCRT-II).</text>
</comment>
<evidence type="ECO:0000256" key="4">
    <source>
        <dbReference type="ARBA" id="ARBA00017052"/>
    </source>
</evidence>
<gene>
    <name evidence="11" type="ORF">TRIADDRAFT_37300</name>
</gene>
<keyword evidence="5 10" id="KW-0813">Transport</keyword>
<sequence length="245" mass="27615">MRRRGVGGVAAINKSKLAKAKFAEKGTEIAETQVSQMSQQLEEFRTKLSDFAAKHRNEIRKNPQFRNHFQQMCARIGVDPLASSKGFWAELLNVGDFYYELGVQVIEVCMATRPRNGGIIPLEELRVRLTKAHGKTREDVTVDDLSRAIKKLSTLGNGFKVIAVGSQRLVQSVPVELSMDNTAVLQSAMDTGYASIKTLCDEFQWPTDRARRSLEQLIKEGMVWIDSQNASEDLYWFPGLFNNEK</sequence>
<evidence type="ECO:0000256" key="5">
    <source>
        <dbReference type="ARBA" id="ARBA00022448"/>
    </source>
</evidence>
<keyword evidence="7" id="KW-0967">Endosome</keyword>
<dbReference type="GO" id="GO:0000814">
    <property type="term" value="C:ESCRT II complex"/>
    <property type="evidence" value="ECO:0000318"/>
    <property type="project" value="GO_Central"/>
</dbReference>
<dbReference type="eggNOG" id="KOG3341">
    <property type="taxonomic scope" value="Eukaryota"/>
</dbReference>
<dbReference type="RefSeq" id="XP_002110802.1">
    <property type="nucleotide sequence ID" value="XM_002110766.1"/>
</dbReference>
<dbReference type="GeneID" id="6751480"/>
<evidence type="ECO:0000256" key="9">
    <source>
        <dbReference type="ARBA" id="ARBA00023136"/>
    </source>
</evidence>
<accession>B3RR27</accession>
<dbReference type="Proteomes" id="UP000009022">
    <property type="component" value="Unassembled WGS sequence"/>
</dbReference>
<dbReference type="OMA" id="QIVEVCM"/>
<organism evidence="11 12">
    <name type="scientific">Trichoplax adhaerens</name>
    <name type="common">Trichoplax reptans</name>
    <dbReference type="NCBI Taxonomy" id="10228"/>
    <lineage>
        <taxon>Eukaryota</taxon>
        <taxon>Metazoa</taxon>
        <taxon>Placozoa</taxon>
        <taxon>Uniplacotomia</taxon>
        <taxon>Trichoplacea</taxon>
        <taxon>Trichoplacidae</taxon>
        <taxon>Trichoplax</taxon>
    </lineage>
</organism>
<dbReference type="InParanoid" id="B3RR27"/>
<keyword evidence="6" id="KW-0963">Cytoplasm</keyword>
<dbReference type="InterPro" id="IPR036390">
    <property type="entry name" value="WH_DNA-bd_sf"/>
</dbReference>
<evidence type="ECO:0000256" key="1">
    <source>
        <dbReference type="ARBA" id="ARBA00004481"/>
    </source>
</evidence>
<dbReference type="OrthoDB" id="283883at2759"/>
<evidence type="ECO:0000256" key="8">
    <source>
        <dbReference type="ARBA" id="ARBA00022927"/>
    </source>
</evidence>
<dbReference type="GO" id="GO:0043328">
    <property type="term" value="P:protein transport to vacuole involved in ubiquitin-dependent protein catabolic process via the multivesicular body sorting pathway"/>
    <property type="evidence" value="ECO:0000318"/>
    <property type="project" value="GO_Central"/>
</dbReference>
<dbReference type="EMBL" id="DS985243">
    <property type="protein sequence ID" value="EDV26806.1"/>
    <property type="molecule type" value="Genomic_DNA"/>
</dbReference>
<dbReference type="Gene3D" id="6.10.140.180">
    <property type="match status" value="1"/>
</dbReference>
<dbReference type="FunFam" id="1.10.10.10:FF:000397">
    <property type="entry name" value="Vacuolar-sorting protein SNF8"/>
    <property type="match status" value="1"/>
</dbReference>
<name>B3RR27_TRIAD</name>
<keyword evidence="12" id="KW-1185">Reference proteome</keyword>
<dbReference type="Gene3D" id="1.10.10.10">
    <property type="entry name" value="Winged helix-like DNA-binding domain superfamily/Winged helix DNA-binding domain"/>
    <property type="match status" value="2"/>
</dbReference>
<dbReference type="SUPFAM" id="SSF46785">
    <property type="entry name" value="Winged helix' DNA-binding domain"/>
    <property type="match status" value="2"/>
</dbReference>
<dbReference type="FunFam" id="1.10.10.10:FF:000085">
    <property type="entry name" value="Vacuolar-sorting protein SNF8"/>
    <property type="match status" value="1"/>
</dbReference>
<keyword evidence="8 10" id="KW-0653">Protein transport</keyword>
<dbReference type="Pfam" id="PF04157">
    <property type="entry name" value="EAP30"/>
    <property type="match status" value="1"/>
</dbReference>
<evidence type="ECO:0000256" key="3">
    <source>
        <dbReference type="ARBA" id="ARBA00009834"/>
    </source>
</evidence>
<dbReference type="InterPro" id="IPR036388">
    <property type="entry name" value="WH-like_DNA-bd_sf"/>
</dbReference>
<dbReference type="KEGG" id="tad:TRIADDRAFT_37300"/>
<evidence type="ECO:0000313" key="12">
    <source>
        <dbReference type="Proteomes" id="UP000009022"/>
    </source>
</evidence>
<keyword evidence="9" id="KW-0472">Membrane</keyword>
<evidence type="ECO:0000256" key="2">
    <source>
        <dbReference type="ARBA" id="ARBA00004496"/>
    </source>
</evidence>
<protein>
    <recommendedName>
        <fullName evidence="4 10">Vacuolar-sorting protein SNF8</fullName>
    </recommendedName>
</protein>
<reference evidence="11 12" key="1">
    <citation type="journal article" date="2008" name="Nature">
        <title>The Trichoplax genome and the nature of placozoans.</title>
        <authorList>
            <person name="Srivastava M."/>
            <person name="Begovic E."/>
            <person name="Chapman J."/>
            <person name="Putnam N.H."/>
            <person name="Hellsten U."/>
            <person name="Kawashima T."/>
            <person name="Kuo A."/>
            <person name="Mitros T."/>
            <person name="Salamov A."/>
            <person name="Carpenter M.L."/>
            <person name="Signorovitch A.Y."/>
            <person name="Moreno M.A."/>
            <person name="Kamm K."/>
            <person name="Grimwood J."/>
            <person name="Schmutz J."/>
            <person name="Shapiro H."/>
            <person name="Grigoriev I.V."/>
            <person name="Buss L.W."/>
            <person name="Schierwater B."/>
            <person name="Dellaporta S.L."/>
            <person name="Rokhsar D.S."/>
        </authorList>
    </citation>
    <scope>NUCLEOTIDE SEQUENCE [LARGE SCALE GENOMIC DNA]</scope>
    <source>
        <strain evidence="11 12">Grell-BS-1999</strain>
    </source>
</reference>
<dbReference type="STRING" id="10228.B3RR27"/>
<dbReference type="FunCoup" id="B3RR27">
    <property type="interactions" value="1737"/>
</dbReference>
<dbReference type="InterPro" id="IPR040608">
    <property type="entry name" value="Snf8/Vps36"/>
</dbReference>
<evidence type="ECO:0000256" key="10">
    <source>
        <dbReference type="PIRNR" id="PIRNR017215"/>
    </source>
</evidence>
<dbReference type="PIRSF" id="PIRSF017215">
    <property type="entry name" value="ESCRT2_Vps22"/>
    <property type="match status" value="1"/>
</dbReference>
<comment type="similarity">
    <text evidence="3 10">Belongs to the SNF8 family.</text>
</comment>
<evidence type="ECO:0000256" key="7">
    <source>
        <dbReference type="ARBA" id="ARBA00022753"/>
    </source>
</evidence>
<evidence type="ECO:0000313" key="11">
    <source>
        <dbReference type="EMBL" id="EDV26806.1"/>
    </source>
</evidence>
<dbReference type="AlphaFoldDB" id="B3RR27"/>
<proteinExistence type="inferred from homology"/>
<dbReference type="HOGENOM" id="CLU_070147_2_0_1"/>
<comment type="function">
    <text evidence="10">Component of the endosomal sorting complex required for transport II (ESCRT-II), which is required for multivesicular body (MVB) formation and sorting of endosomal cargo proteins into MVBs.</text>
</comment>
<comment type="subcellular location">
    <subcellularLocation>
        <location evidence="2">Cytoplasm</location>
    </subcellularLocation>
    <subcellularLocation>
        <location evidence="1">Endosome membrane</location>
        <topology evidence="1">Peripheral membrane protein</topology>
    </subcellularLocation>
</comment>
<dbReference type="CTD" id="6751480"/>
<dbReference type="InterPro" id="IPR016689">
    <property type="entry name" value="ESCRT-2_cplx_Snf8"/>
</dbReference>